<comment type="caution">
    <text evidence="1">The sequence shown here is derived from an EMBL/GenBank/DDBJ whole genome shotgun (WGS) entry which is preliminary data.</text>
</comment>
<reference evidence="1" key="2">
    <citation type="submission" date="2023-06" db="EMBL/GenBank/DDBJ databases">
        <authorList>
            <consortium name="Lawrence Berkeley National Laboratory"/>
            <person name="Haridas S."/>
            <person name="Hensen N."/>
            <person name="Bonometti L."/>
            <person name="Westerberg I."/>
            <person name="Brannstrom I.O."/>
            <person name="Guillou S."/>
            <person name="Cros-Aarteil S."/>
            <person name="Calhoun S."/>
            <person name="Kuo A."/>
            <person name="Mondo S."/>
            <person name="Pangilinan J."/>
            <person name="Riley R."/>
            <person name="Labutti K."/>
            <person name="Andreopoulos B."/>
            <person name="Lipzen A."/>
            <person name="Chen C."/>
            <person name="Yanf M."/>
            <person name="Daum C."/>
            <person name="Ng V."/>
            <person name="Clum A."/>
            <person name="Steindorff A."/>
            <person name="Ohm R."/>
            <person name="Martin F."/>
            <person name="Silar P."/>
            <person name="Natvig D."/>
            <person name="Lalanne C."/>
            <person name="Gautier V."/>
            <person name="Ament-Velasquez S.L."/>
            <person name="Kruys A."/>
            <person name="Hutchinson M.I."/>
            <person name="Powell A.J."/>
            <person name="Barry K."/>
            <person name="Miller A.N."/>
            <person name="Grigoriev I.V."/>
            <person name="Debuchy R."/>
            <person name="Gladieux P."/>
            <person name="Thoren M.H."/>
            <person name="Johannesson H."/>
        </authorList>
    </citation>
    <scope>NUCLEOTIDE SEQUENCE</scope>
    <source>
        <strain evidence="1">CBS 560.94</strain>
    </source>
</reference>
<sequence>MSDEGVICGLDTGAYRPFPLLLLPVEIQLQIYRFAWMTGPIEEHRTRVRGNGPEYILRCVKNQLIQREMSKKVKEELSTVCTMRSVCRHMRDVVYEEYFSRTQAVLQSNIILLRPSQSAISNDVRTVIHDSTFISEHVRHACVVINDMDFTSHNGPGDDTLRWLTSLRKLTTLEVVFEQWQDLASRNSIFWRHPGLESAKLGIQSLPRLEKLVFRLKWGHIYPQEEAISWEEFPWFQELRQVFEHAPVSENTEQRCFKFKNHIGVTYPDWPCSYEI</sequence>
<dbReference type="AlphaFoldDB" id="A0AAE0J852"/>
<keyword evidence="2" id="KW-1185">Reference proteome</keyword>
<dbReference type="RefSeq" id="XP_062677761.1">
    <property type="nucleotide sequence ID" value="XM_062830839.1"/>
</dbReference>
<accession>A0AAE0J852</accession>
<evidence type="ECO:0000313" key="1">
    <source>
        <dbReference type="EMBL" id="KAK3338310.1"/>
    </source>
</evidence>
<proteinExistence type="predicted"/>
<reference evidence="1" key="1">
    <citation type="journal article" date="2023" name="Mol. Phylogenet. Evol.">
        <title>Genome-scale phylogeny and comparative genomics of the fungal order Sordariales.</title>
        <authorList>
            <person name="Hensen N."/>
            <person name="Bonometti L."/>
            <person name="Westerberg I."/>
            <person name="Brannstrom I.O."/>
            <person name="Guillou S."/>
            <person name="Cros-Aarteil S."/>
            <person name="Calhoun S."/>
            <person name="Haridas S."/>
            <person name="Kuo A."/>
            <person name="Mondo S."/>
            <person name="Pangilinan J."/>
            <person name="Riley R."/>
            <person name="LaButti K."/>
            <person name="Andreopoulos B."/>
            <person name="Lipzen A."/>
            <person name="Chen C."/>
            <person name="Yan M."/>
            <person name="Daum C."/>
            <person name="Ng V."/>
            <person name="Clum A."/>
            <person name="Steindorff A."/>
            <person name="Ohm R.A."/>
            <person name="Martin F."/>
            <person name="Silar P."/>
            <person name="Natvig D.O."/>
            <person name="Lalanne C."/>
            <person name="Gautier V."/>
            <person name="Ament-Velasquez S.L."/>
            <person name="Kruys A."/>
            <person name="Hutchinson M.I."/>
            <person name="Powell A.J."/>
            <person name="Barry K."/>
            <person name="Miller A.N."/>
            <person name="Grigoriev I.V."/>
            <person name="Debuchy R."/>
            <person name="Gladieux P."/>
            <person name="Hiltunen Thoren M."/>
            <person name="Johannesson H."/>
        </authorList>
    </citation>
    <scope>NUCLEOTIDE SEQUENCE</scope>
    <source>
        <strain evidence="1">CBS 560.94</strain>
    </source>
</reference>
<organism evidence="1 2">
    <name type="scientific">Neurospora tetraspora</name>
    <dbReference type="NCBI Taxonomy" id="94610"/>
    <lineage>
        <taxon>Eukaryota</taxon>
        <taxon>Fungi</taxon>
        <taxon>Dikarya</taxon>
        <taxon>Ascomycota</taxon>
        <taxon>Pezizomycotina</taxon>
        <taxon>Sordariomycetes</taxon>
        <taxon>Sordariomycetidae</taxon>
        <taxon>Sordariales</taxon>
        <taxon>Sordariaceae</taxon>
        <taxon>Neurospora</taxon>
    </lineage>
</organism>
<gene>
    <name evidence="1" type="ORF">B0H65DRAFT_582061</name>
</gene>
<name>A0AAE0J852_9PEZI</name>
<dbReference type="EMBL" id="JAUEPP010000008">
    <property type="protein sequence ID" value="KAK3338310.1"/>
    <property type="molecule type" value="Genomic_DNA"/>
</dbReference>
<evidence type="ECO:0000313" key="2">
    <source>
        <dbReference type="Proteomes" id="UP001278500"/>
    </source>
</evidence>
<dbReference type="Proteomes" id="UP001278500">
    <property type="component" value="Unassembled WGS sequence"/>
</dbReference>
<dbReference type="GeneID" id="87867993"/>
<protein>
    <submittedName>
        <fullName evidence="1">Uncharacterized protein</fullName>
    </submittedName>
</protein>